<dbReference type="Proteomes" id="UP000541583">
    <property type="component" value="Unassembled WGS sequence"/>
</dbReference>
<gene>
    <name evidence="1" type="ORF">HDF23_001603</name>
</gene>
<dbReference type="RefSeq" id="WP_245834661.1">
    <property type="nucleotide sequence ID" value="NZ_FTMG01000003.1"/>
</dbReference>
<evidence type="ECO:0000313" key="1">
    <source>
        <dbReference type="EMBL" id="MBB6108860.1"/>
    </source>
</evidence>
<keyword evidence="2" id="KW-1185">Reference proteome</keyword>
<protein>
    <recommendedName>
        <fullName evidence="3">Glycosyl transferase family 2</fullName>
    </recommendedName>
</protein>
<comment type="caution">
    <text evidence="1">The sequence shown here is derived from an EMBL/GenBank/DDBJ whole genome shotgun (WGS) entry which is preliminary data.</text>
</comment>
<dbReference type="InterPro" id="IPR029044">
    <property type="entry name" value="Nucleotide-diphossugar_trans"/>
</dbReference>
<proteinExistence type="predicted"/>
<reference evidence="1 2" key="1">
    <citation type="submission" date="2020-08" db="EMBL/GenBank/DDBJ databases">
        <title>Genomic Encyclopedia of Type Strains, Phase IV (KMG-V): Genome sequencing to study the core and pangenomes of soil and plant-associated prokaryotes.</title>
        <authorList>
            <person name="Whitman W."/>
        </authorList>
    </citation>
    <scope>NUCLEOTIDE SEQUENCE [LARGE SCALE GENOMIC DNA]</scope>
    <source>
        <strain evidence="1 2">ANJLi2</strain>
    </source>
</reference>
<dbReference type="EMBL" id="JACHCB010000003">
    <property type="protein sequence ID" value="MBB6108860.1"/>
    <property type="molecule type" value="Genomic_DNA"/>
</dbReference>
<evidence type="ECO:0000313" key="2">
    <source>
        <dbReference type="Proteomes" id="UP000541583"/>
    </source>
</evidence>
<sequence length="323" mass="38076">MNKMHNGIFERNKYPVTFTKIIPCLNTFGLMKVSGFTFIRNAVKNDYPIVEAIASILPLCDEFIVMSGNSDDGTRQLIEAIGSPKIRIIDSVWDDSLKDGGRVFAVETDKAFDAISPDTDWAFYIQGDEAVHEKYHPLIKKEMEEALNKPNIEGLLFKYLHFYGSYDYYGDSRRWYRREIRLVKNIKGIRAYRDAQGFRLNDRKIKVKLIDAYIYHYGWAKPPQGLNNKIRNFNKFYHDDAWMEQNLPKTFEFDYGNADKLVHFNGTHPTPMQKRIAATNWKIDFSTKALRKNMTFRRKFLQRVEQLTGWRIGEYRNYEIVER</sequence>
<name>A0ABR6PGH9_9SPHI</name>
<evidence type="ECO:0008006" key="3">
    <source>
        <dbReference type="Google" id="ProtNLM"/>
    </source>
</evidence>
<accession>A0ABR6PGH9</accession>
<dbReference type="SUPFAM" id="SSF53448">
    <property type="entry name" value="Nucleotide-diphospho-sugar transferases"/>
    <property type="match status" value="1"/>
</dbReference>
<organism evidence="1 2">
    <name type="scientific">Mucilaginibacter lappiensis</name>
    <dbReference type="NCBI Taxonomy" id="354630"/>
    <lineage>
        <taxon>Bacteria</taxon>
        <taxon>Pseudomonadati</taxon>
        <taxon>Bacteroidota</taxon>
        <taxon>Sphingobacteriia</taxon>
        <taxon>Sphingobacteriales</taxon>
        <taxon>Sphingobacteriaceae</taxon>
        <taxon>Mucilaginibacter</taxon>
    </lineage>
</organism>